<dbReference type="PANTHER" id="PTHR16165">
    <property type="entry name" value="NXPE FAMILY MEMBER"/>
    <property type="match status" value="1"/>
</dbReference>
<evidence type="ECO:0000313" key="4">
    <source>
        <dbReference type="EMBL" id="CAH2319145.1"/>
    </source>
</evidence>
<dbReference type="InterPro" id="IPR057106">
    <property type="entry name" value="NXPE4_C"/>
</dbReference>
<keyword evidence="5" id="KW-1185">Reference proteome</keyword>
<organism evidence="4 5">
    <name type="scientific">Pelobates cultripes</name>
    <name type="common">Western spadefoot toad</name>
    <dbReference type="NCBI Taxonomy" id="61616"/>
    <lineage>
        <taxon>Eukaryota</taxon>
        <taxon>Metazoa</taxon>
        <taxon>Chordata</taxon>
        <taxon>Craniata</taxon>
        <taxon>Vertebrata</taxon>
        <taxon>Euteleostomi</taxon>
        <taxon>Amphibia</taxon>
        <taxon>Batrachia</taxon>
        <taxon>Anura</taxon>
        <taxon>Pelobatoidea</taxon>
        <taxon>Pelobatidae</taxon>
        <taxon>Pelobates</taxon>
    </lineage>
</organism>
<dbReference type="PANTHER" id="PTHR16165:SF29">
    <property type="entry name" value="NXPE FAMILY MEMBER 2"/>
    <property type="match status" value="1"/>
</dbReference>
<name>A0AAD1WNA9_PELCU</name>
<gene>
    <name evidence="4" type="ORF">PECUL_23A037612</name>
</gene>
<proteinExistence type="inferred from homology"/>
<comment type="similarity">
    <text evidence="1">Belongs to the NXPE family.</text>
</comment>
<dbReference type="InterPro" id="IPR013783">
    <property type="entry name" value="Ig-like_fold"/>
</dbReference>
<dbReference type="EMBL" id="OW240921">
    <property type="protein sequence ID" value="CAH2319145.1"/>
    <property type="molecule type" value="Genomic_DNA"/>
</dbReference>
<dbReference type="Proteomes" id="UP001295444">
    <property type="component" value="Chromosome 10"/>
</dbReference>
<dbReference type="AlphaFoldDB" id="A0AAD1WNA9"/>
<evidence type="ECO:0000313" key="5">
    <source>
        <dbReference type="Proteomes" id="UP001295444"/>
    </source>
</evidence>
<evidence type="ECO:0000259" key="3">
    <source>
        <dbReference type="Pfam" id="PF24536"/>
    </source>
</evidence>
<feature type="compositionally biased region" description="Polar residues" evidence="2">
    <location>
        <begin position="28"/>
        <end position="43"/>
    </location>
</feature>
<accession>A0AAD1WNA9</accession>
<feature type="region of interest" description="Disordered" evidence="2">
    <location>
        <begin position="21"/>
        <end position="43"/>
    </location>
</feature>
<dbReference type="Pfam" id="PF24536">
    <property type="entry name" value="NXPE4_C"/>
    <property type="match status" value="1"/>
</dbReference>
<protein>
    <recommendedName>
        <fullName evidence="3">NXPE C-terminal domain-containing protein</fullName>
    </recommendedName>
</protein>
<dbReference type="Gene3D" id="2.60.40.10">
    <property type="entry name" value="Immunoglobulins"/>
    <property type="match status" value="1"/>
</dbReference>
<dbReference type="InterPro" id="IPR026845">
    <property type="entry name" value="NXPH/NXPE"/>
</dbReference>
<dbReference type="Pfam" id="PF06312">
    <property type="entry name" value="Neurexophilin"/>
    <property type="match status" value="1"/>
</dbReference>
<dbReference type="SUPFAM" id="SSF81296">
    <property type="entry name" value="E set domains"/>
    <property type="match status" value="1"/>
</dbReference>
<dbReference type="InterPro" id="IPR014756">
    <property type="entry name" value="Ig_E-set"/>
</dbReference>
<sequence length="601" mass="69071">VDGRIPVLICNGMMRLQVRKTKQDKSGQIDQLSPAQGYTHSSSTVAAPDVKEMHAWFRMKIPKKIVVAGAICAAVLFLFYNQNQVHIPKVTYLFRTCNDDQPQKETSTNMFGNDPTEIDLMVEKIFQKVDQLIPKVTLQDLNRATSGEMTEATIMNPKDKYCIGNQLHVKVQAYDYLGEMKTFGGDYLRARIYSPATNSSASGNITDFNNGTYLVNFTLFWEGNVHISILLMHPSEAVSALWRARNQGFQNIKYTGNFTSATEYVNSECNFKLDTEDEICQYVDQRDNEAFYCVKPPNFPCEALTHMNSVNRNHTYLSEAEQQLLQRSNIGVEISQMLKPVDVLSCSRAQKAHTEKCSLGKYYPIPSGYFSYNRWNPIHCKMSMFTENETLKNFLTGKKLFLIGDSTVRQYVRHFAEVLKIVDYFNHTEDEMQSWQKTLLAINLEKFIYVQWKKHTFPFVSQTFYSIKEDAYMARQIDQIGGGVNTIIVLTMGQHFRPFSFRIFIKTAINVRKAVERLFIRSPRTKVIIKEENVRDMDISMERFSDFHGHVQYLILRKIFDGLNVGFVDTLDMTVAYASHVIHPPVEVLENIISMSFTQAS</sequence>
<feature type="non-terminal residue" evidence="4">
    <location>
        <position position="1"/>
    </location>
</feature>
<reference evidence="4" key="1">
    <citation type="submission" date="2022-03" db="EMBL/GenBank/DDBJ databases">
        <authorList>
            <person name="Alioto T."/>
            <person name="Alioto T."/>
            <person name="Gomez Garrido J."/>
        </authorList>
    </citation>
    <scope>NUCLEOTIDE SEQUENCE</scope>
</reference>
<evidence type="ECO:0000256" key="1">
    <source>
        <dbReference type="ARBA" id="ARBA00005431"/>
    </source>
</evidence>
<evidence type="ECO:0000256" key="2">
    <source>
        <dbReference type="SAM" id="MobiDB-lite"/>
    </source>
</evidence>
<feature type="domain" description="NXPE C-terminal" evidence="3">
    <location>
        <begin position="375"/>
        <end position="597"/>
    </location>
</feature>